<comment type="caution">
    <text evidence="1">The sequence shown here is derived from an EMBL/GenBank/DDBJ whole genome shotgun (WGS) entry which is preliminary data.</text>
</comment>
<feature type="non-terminal residue" evidence="1">
    <location>
        <position position="1"/>
    </location>
</feature>
<gene>
    <name evidence="1" type="ORF">ACOLOM_LOCUS34</name>
</gene>
<sequence>NTRGGKNPSKSVNRYCTSSKFNTISKSLFDKLKSGHGIRPTCDPVKKLYEDAIGEINCLDLQFRHKGKWQSLDGTDAIDFEIRKNPTFDLVLGQGWLWVHEVKMSFKFSHRENFDPLAKIEINGMSTPLINKDSRPTGDSSNHKVSFTRNNLSKSTEAKPGLAQEEQRIFHNIPPVPPSSRKLNDDVSKNSGASKIKKYPKVDLDDGCGKLSIKTHLNNIWKSVHSIENNIEYGIFEKLRIIEYELSCINKAKLPWIKSETETNSFRIQQVQTGII</sequence>
<evidence type="ECO:0000313" key="2">
    <source>
        <dbReference type="Proteomes" id="UP000789525"/>
    </source>
</evidence>
<proteinExistence type="predicted"/>
<dbReference type="EMBL" id="CAJVPT010000023">
    <property type="protein sequence ID" value="CAG8437756.1"/>
    <property type="molecule type" value="Genomic_DNA"/>
</dbReference>
<keyword evidence="2" id="KW-1185">Reference proteome</keyword>
<evidence type="ECO:0000313" key="1">
    <source>
        <dbReference type="EMBL" id="CAG8437756.1"/>
    </source>
</evidence>
<organism evidence="1 2">
    <name type="scientific">Acaulospora colombiana</name>
    <dbReference type="NCBI Taxonomy" id="27376"/>
    <lineage>
        <taxon>Eukaryota</taxon>
        <taxon>Fungi</taxon>
        <taxon>Fungi incertae sedis</taxon>
        <taxon>Mucoromycota</taxon>
        <taxon>Glomeromycotina</taxon>
        <taxon>Glomeromycetes</taxon>
        <taxon>Diversisporales</taxon>
        <taxon>Acaulosporaceae</taxon>
        <taxon>Acaulospora</taxon>
    </lineage>
</organism>
<reference evidence="1" key="1">
    <citation type="submission" date="2021-06" db="EMBL/GenBank/DDBJ databases">
        <authorList>
            <person name="Kallberg Y."/>
            <person name="Tangrot J."/>
            <person name="Rosling A."/>
        </authorList>
    </citation>
    <scope>NUCLEOTIDE SEQUENCE</scope>
    <source>
        <strain evidence="1">CL356</strain>
    </source>
</reference>
<dbReference type="Proteomes" id="UP000789525">
    <property type="component" value="Unassembled WGS sequence"/>
</dbReference>
<name>A0ACA9JV20_9GLOM</name>
<protein>
    <submittedName>
        <fullName evidence="1">1703_t:CDS:1</fullName>
    </submittedName>
</protein>
<accession>A0ACA9JV20</accession>